<gene>
    <name evidence="1" type="ORF">TbgDal_II1880</name>
</gene>
<organism evidence="1 2">
    <name type="scientific">Trypanosoma brucei gambiense (strain MHOM/CI/86/DAL972)</name>
    <dbReference type="NCBI Taxonomy" id="679716"/>
    <lineage>
        <taxon>Eukaryota</taxon>
        <taxon>Discoba</taxon>
        <taxon>Euglenozoa</taxon>
        <taxon>Kinetoplastea</taxon>
        <taxon>Metakinetoplastina</taxon>
        <taxon>Trypanosomatida</taxon>
        <taxon>Trypanosomatidae</taxon>
        <taxon>Trypanosoma</taxon>
    </lineage>
</organism>
<dbReference type="KEGG" id="tbg:TbgDal_II1880"/>
<proteinExistence type="predicted"/>
<dbReference type="EMBL" id="FN554965">
    <property type="protein sequence ID" value="CBH09452.1"/>
    <property type="molecule type" value="Genomic_DNA"/>
</dbReference>
<accession>C9ZJ93</accession>
<dbReference type="GeneID" id="23858587"/>
<dbReference type="AlphaFoldDB" id="C9ZJ93"/>
<dbReference type="RefSeq" id="XP_011771757.1">
    <property type="nucleotide sequence ID" value="XM_011773455.1"/>
</dbReference>
<protein>
    <submittedName>
        <fullName evidence="1">Uncharacterized protein</fullName>
    </submittedName>
</protein>
<dbReference type="Proteomes" id="UP000002316">
    <property type="component" value="Chromosome 2"/>
</dbReference>
<sequence length="107" mass="12033">MVATDGNGFMPIGCPVACDTPQDRAHHMWVIQCNVTEGEGNITKKRKKVHHVPYNKSNSLHILRPIPISPWVRHYGTHPKKWGKNCCKKKIAASYGPAPLHSKRKNS</sequence>
<evidence type="ECO:0000313" key="2">
    <source>
        <dbReference type="Proteomes" id="UP000002316"/>
    </source>
</evidence>
<reference evidence="2" key="1">
    <citation type="journal article" date="2010" name="PLoS Negl. Trop. Dis.">
        <title>The genome sequence of Trypanosoma brucei gambiense, causative agent of chronic human african trypanosomiasis.</title>
        <authorList>
            <person name="Jackson A.P."/>
            <person name="Sanders M."/>
            <person name="Berry A."/>
            <person name="McQuillan J."/>
            <person name="Aslett M.A."/>
            <person name="Quail M.A."/>
            <person name="Chukualim B."/>
            <person name="Capewell P."/>
            <person name="MacLeod A."/>
            <person name="Melville S.E."/>
            <person name="Gibson W."/>
            <person name="Barry J.D."/>
            <person name="Berriman M."/>
            <person name="Hertz-Fowler C."/>
        </authorList>
    </citation>
    <scope>NUCLEOTIDE SEQUENCE [LARGE SCALE GENOMIC DNA]</scope>
    <source>
        <strain evidence="2">MHOM/CI/86/DAL972</strain>
    </source>
</reference>
<name>C9ZJ93_TRYB9</name>
<evidence type="ECO:0000313" key="1">
    <source>
        <dbReference type="EMBL" id="CBH09452.1"/>
    </source>
</evidence>